<protein>
    <submittedName>
        <fullName evidence="2">Uncharacterized protein</fullName>
    </submittedName>
</protein>
<keyword evidence="1" id="KW-0812">Transmembrane</keyword>
<dbReference type="AlphaFoldDB" id="A0A5M4B5E0"/>
<comment type="caution">
    <text evidence="2">The sequence shown here is derived from an EMBL/GenBank/DDBJ whole genome shotgun (WGS) entry which is preliminary data.</text>
</comment>
<proteinExistence type="predicted"/>
<accession>A0A5M4B5E0</accession>
<sequence>MTDLLKVLNKYIILLIISSLFGMPWFYVQNLLFDISNHETYALASSIPNYVTYLIRLIIIILLIIDFRKENLKNIVLTCIATLFFPLLGVVILSLLILEKGKEKASA</sequence>
<name>A0A5M4B5E0_9BACT</name>
<dbReference type="Proteomes" id="UP000391834">
    <property type="component" value="Unassembled WGS sequence"/>
</dbReference>
<dbReference type="EMBL" id="BLAX01000001">
    <property type="protein sequence ID" value="GET35083.1"/>
    <property type="molecule type" value="Genomic_DNA"/>
</dbReference>
<feature type="transmembrane region" description="Helical" evidence="1">
    <location>
        <begin position="47"/>
        <end position="65"/>
    </location>
</feature>
<evidence type="ECO:0000313" key="2">
    <source>
        <dbReference type="EMBL" id="GET35083.1"/>
    </source>
</evidence>
<feature type="transmembrane region" description="Helical" evidence="1">
    <location>
        <begin position="7"/>
        <end position="27"/>
    </location>
</feature>
<evidence type="ECO:0000313" key="3">
    <source>
        <dbReference type="Proteomes" id="UP000391834"/>
    </source>
</evidence>
<gene>
    <name evidence="2" type="ORF">PbJCM13498_39460</name>
</gene>
<evidence type="ECO:0000256" key="1">
    <source>
        <dbReference type="SAM" id="Phobius"/>
    </source>
</evidence>
<keyword evidence="3" id="KW-1185">Reference proteome</keyword>
<reference evidence="2 3" key="1">
    <citation type="submission" date="2019-10" db="EMBL/GenBank/DDBJ databases">
        <title>Prolixibacter strains distinguished by the presence of nitrate reductase genes were adept at nitrate-dependent anaerobic corrosion of metallic iron and carbon steel.</title>
        <authorList>
            <person name="Iino T."/>
            <person name="Shono N."/>
            <person name="Ito K."/>
            <person name="Nakamura R."/>
            <person name="Sueoka K."/>
            <person name="Harayama S."/>
            <person name="Ohkuma M."/>
        </authorList>
    </citation>
    <scope>NUCLEOTIDE SEQUENCE [LARGE SCALE GENOMIC DNA]</scope>
    <source>
        <strain evidence="2 3">JCM 13498</strain>
    </source>
</reference>
<feature type="transmembrane region" description="Helical" evidence="1">
    <location>
        <begin position="77"/>
        <end position="98"/>
    </location>
</feature>
<keyword evidence="1" id="KW-1133">Transmembrane helix</keyword>
<organism evidence="2 3">
    <name type="scientific">Prolixibacter bellariivorans</name>
    <dbReference type="NCBI Taxonomy" id="314319"/>
    <lineage>
        <taxon>Bacteria</taxon>
        <taxon>Pseudomonadati</taxon>
        <taxon>Bacteroidota</taxon>
        <taxon>Bacteroidia</taxon>
        <taxon>Marinilabiliales</taxon>
        <taxon>Prolixibacteraceae</taxon>
        <taxon>Prolixibacter</taxon>
    </lineage>
</organism>
<keyword evidence="1" id="KW-0472">Membrane</keyword>